<dbReference type="AlphaFoldDB" id="B2W823"/>
<dbReference type="Proteomes" id="UP000001471">
    <property type="component" value="Unassembled WGS sequence"/>
</dbReference>
<gene>
    <name evidence="1" type="ORF">PTRG_05961</name>
</gene>
<sequence length="172" mass="19138">MSVTFGSVGDIISVCLLVKDLVTALDKARGSKAEYQAAIRDLWILERVLLEIELITKQHGSEATPELRSLWETANQAFRVEIAGTSSSLQMLLVTASITLLDVNRKEMDDKFDEAKRINDTANSAQDATLESIKYRIELANQNIEAGNSVLGKFIEALRLKWLRQLGSELKS</sequence>
<protein>
    <recommendedName>
        <fullName evidence="3">Fungal N-terminal domain-containing protein</fullName>
    </recommendedName>
</protein>
<dbReference type="OrthoDB" id="3045089at2759"/>
<evidence type="ECO:0000313" key="1">
    <source>
        <dbReference type="EMBL" id="EDU48881.1"/>
    </source>
</evidence>
<organism evidence="1 2">
    <name type="scientific">Pyrenophora tritici-repentis (strain Pt-1C-BFP)</name>
    <name type="common">Wheat tan spot fungus</name>
    <name type="synonym">Drechslera tritici-repentis</name>
    <dbReference type="NCBI Taxonomy" id="426418"/>
    <lineage>
        <taxon>Eukaryota</taxon>
        <taxon>Fungi</taxon>
        <taxon>Dikarya</taxon>
        <taxon>Ascomycota</taxon>
        <taxon>Pezizomycotina</taxon>
        <taxon>Dothideomycetes</taxon>
        <taxon>Pleosporomycetidae</taxon>
        <taxon>Pleosporales</taxon>
        <taxon>Pleosporineae</taxon>
        <taxon>Pleosporaceae</taxon>
        <taxon>Pyrenophora</taxon>
    </lineage>
</organism>
<dbReference type="EMBL" id="DS231619">
    <property type="protein sequence ID" value="EDU48881.1"/>
    <property type="molecule type" value="Genomic_DNA"/>
</dbReference>
<dbReference type="InParanoid" id="B2W823"/>
<dbReference type="STRING" id="426418.B2W823"/>
<name>B2W823_PYRTR</name>
<dbReference type="PANTHER" id="PTHR38886">
    <property type="entry name" value="SESA DOMAIN-CONTAINING PROTEIN"/>
    <property type="match status" value="1"/>
</dbReference>
<accession>B2W823</accession>
<dbReference type="PANTHER" id="PTHR38886:SF1">
    <property type="entry name" value="NACHT-NTPASE AND P-LOOP NTPASES N-TERMINAL DOMAIN-CONTAINING PROTEIN"/>
    <property type="match status" value="1"/>
</dbReference>
<reference evidence="2" key="1">
    <citation type="journal article" date="2013" name="G3 (Bethesda)">
        <title>Comparative genomics of a plant-pathogenic fungus, Pyrenophora tritici-repentis, reveals transduplication and the impact of repeat elements on pathogenicity and population divergence.</title>
        <authorList>
            <person name="Manning V.A."/>
            <person name="Pandelova I."/>
            <person name="Dhillon B."/>
            <person name="Wilhelm L.J."/>
            <person name="Goodwin S.B."/>
            <person name="Berlin A.M."/>
            <person name="Figueroa M."/>
            <person name="Freitag M."/>
            <person name="Hane J.K."/>
            <person name="Henrissat B."/>
            <person name="Holman W.H."/>
            <person name="Kodira C.D."/>
            <person name="Martin J."/>
            <person name="Oliver R.P."/>
            <person name="Robbertse B."/>
            <person name="Schackwitz W."/>
            <person name="Schwartz D.C."/>
            <person name="Spatafora J.W."/>
            <person name="Turgeon B.G."/>
            <person name="Yandava C."/>
            <person name="Young S."/>
            <person name="Zhou S."/>
            <person name="Zeng Q."/>
            <person name="Grigoriev I.V."/>
            <person name="Ma L.-J."/>
            <person name="Ciuffetti L.M."/>
        </authorList>
    </citation>
    <scope>NUCLEOTIDE SEQUENCE [LARGE SCALE GENOMIC DNA]</scope>
    <source>
        <strain evidence="2">Pt-1C-BFP</strain>
    </source>
</reference>
<proteinExistence type="predicted"/>
<evidence type="ECO:0008006" key="3">
    <source>
        <dbReference type="Google" id="ProtNLM"/>
    </source>
</evidence>
<evidence type="ECO:0000313" key="2">
    <source>
        <dbReference type="Proteomes" id="UP000001471"/>
    </source>
</evidence>
<dbReference type="HOGENOM" id="CLU_1556057_0_0_1"/>